<organism evidence="3 4">
    <name type="scientific">Fusarium avenaceum</name>
    <dbReference type="NCBI Taxonomy" id="40199"/>
    <lineage>
        <taxon>Eukaryota</taxon>
        <taxon>Fungi</taxon>
        <taxon>Dikarya</taxon>
        <taxon>Ascomycota</taxon>
        <taxon>Pezizomycotina</taxon>
        <taxon>Sordariomycetes</taxon>
        <taxon>Hypocreomycetidae</taxon>
        <taxon>Hypocreales</taxon>
        <taxon>Nectriaceae</taxon>
        <taxon>Fusarium</taxon>
        <taxon>Fusarium tricinctum species complex</taxon>
    </lineage>
</organism>
<comment type="subunit">
    <text evidence="1">Homodimer.</text>
</comment>
<dbReference type="PANTHER" id="PTHR33178">
    <property type="match status" value="1"/>
</dbReference>
<dbReference type="SMART" id="SM00886">
    <property type="entry name" value="Dabb"/>
    <property type="match status" value="1"/>
</dbReference>
<dbReference type="PROSITE" id="PS51502">
    <property type="entry name" value="S_R_A_B_BARREL"/>
    <property type="match status" value="1"/>
</dbReference>
<evidence type="ECO:0000313" key="3">
    <source>
        <dbReference type="EMBL" id="KAG5659622.1"/>
    </source>
</evidence>
<dbReference type="Gene3D" id="3.30.70.100">
    <property type="match status" value="1"/>
</dbReference>
<accession>A0A9P7H7A7</accession>
<dbReference type="InterPro" id="IPR013097">
    <property type="entry name" value="Dabb"/>
</dbReference>
<dbReference type="InterPro" id="IPR011008">
    <property type="entry name" value="Dimeric_a/b-barrel"/>
</dbReference>
<sequence length="108" mass="12042">MAGIFHVVQLRFKPDFSNDKITQALDDVKSLKAKCLLPDSKHPYIKSVTTGKDNSVEGLQNGFTHMIIIFFESVEHRDYYAKSDPAHLAIVADLTPVLDGLQVLDIEA</sequence>
<proteinExistence type="predicted"/>
<dbReference type="PANTHER" id="PTHR33178:SF10">
    <property type="entry name" value="STRESS-RESPONSE A_B BARREL DOMAIN-CONTAINING PROTEIN"/>
    <property type="match status" value="1"/>
</dbReference>
<reference evidence="3" key="1">
    <citation type="submission" date="2021-04" db="EMBL/GenBank/DDBJ databases">
        <title>Draft genome of Fusarium avenaceum strain F156N33, isolated from an atmospheric sample in Virginia.</title>
        <authorList>
            <person name="Yang S."/>
            <person name="Vinatzer B.A."/>
            <person name="Coleman J."/>
        </authorList>
    </citation>
    <scope>NUCLEOTIDE SEQUENCE</scope>
    <source>
        <strain evidence="3">F156N33</strain>
    </source>
</reference>
<name>A0A9P7H7A7_9HYPO</name>
<feature type="domain" description="Stress-response A/B barrel" evidence="2">
    <location>
        <begin position="4"/>
        <end position="106"/>
    </location>
</feature>
<gene>
    <name evidence="3" type="ORF">KAF25_002181</name>
</gene>
<protein>
    <recommendedName>
        <fullName evidence="2">Stress-response A/B barrel domain-containing protein</fullName>
    </recommendedName>
</protein>
<dbReference type="InterPro" id="IPR044662">
    <property type="entry name" value="HS1/DABB1-like"/>
</dbReference>
<evidence type="ECO:0000313" key="4">
    <source>
        <dbReference type="Proteomes" id="UP000782241"/>
    </source>
</evidence>
<dbReference type="AlphaFoldDB" id="A0A9P7H7A7"/>
<dbReference type="Proteomes" id="UP000782241">
    <property type="component" value="Unassembled WGS sequence"/>
</dbReference>
<dbReference type="EMBL" id="JAGPUO010000011">
    <property type="protein sequence ID" value="KAG5659622.1"/>
    <property type="molecule type" value="Genomic_DNA"/>
</dbReference>
<keyword evidence="4" id="KW-1185">Reference proteome</keyword>
<dbReference type="Pfam" id="PF07876">
    <property type="entry name" value="Dabb"/>
    <property type="match status" value="1"/>
</dbReference>
<dbReference type="SUPFAM" id="SSF54909">
    <property type="entry name" value="Dimeric alpha+beta barrel"/>
    <property type="match status" value="1"/>
</dbReference>
<evidence type="ECO:0000259" key="2">
    <source>
        <dbReference type="PROSITE" id="PS51502"/>
    </source>
</evidence>
<evidence type="ECO:0000256" key="1">
    <source>
        <dbReference type="ARBA" id="ARBA00011738"/>
    </source>
</evidence>
<comment type="caution">
    <text evidence="3">The sequence shown here is derived from an EMBL/GenBank/DDBJ whole genome shotgun (WGS) entry which is preliminary data.</text>
</comment>